<reference evidence="9 10" key="1">
    <citation type="journal article" date="2016" name="Nat. Commun.">
        <title>Thousands of microbial genomes shed light on interconnected biogeochemical processes in an aquifer system.</title>
        <authorList>
            <person name="Anantharaman K."/>
            <person name="Brown C.T."/>
            <person name="Hug L.A."/>
            <person name="Sharon I."/>
            <person name="Castelle C.J."/>
            <person name="Probst A.J."/>
            <person name="Thomas B.C."/>
            <person name="Singh A."/>
            <person name="Wilkins M.J."/>
            <person name="Karaoz U."/>
            <person name="Brodie E.L."/>
            <person name="Williams K.H."/>
            <person name="Hubbard S.S."/>
            <person name="Banfield J.F."/>
        </authorList>
    </citation>
    <scope>NUCLEOTIDE SEQUENCE [LARGE SCALE GENOMIC DNA]</scope>
</reference>
<feature type="transmembrane region" description="Helical" evidence="8">
    <location>
        <begin position="435"/>
        <end position="459"/>
    </location>
</feature>
<dbReference type="PANTHER" id="PTHR47019:SF1">
    <property type="entry name" value="LIPID II FLIPPASE MURJ"/>
    <property type="match status" value="1"/>
</dbReference>
<feature type="transmembrane region" description="Helical" evidence="8">
    <location>
        <begin position="508"/>
        <end position="530"/>
    </location>
</feature>
<evidence type="ECO:0000256" key="8">
    <source>
        <dbReference type="SAM" id="Phobius"/>
    </source>
</evidence>
<feature type="transmembrane region" description="Helical" evidence="8">
    <location>
        <begin position="393"/>
        <end position="415"/>
    </location>
</feature>
<dbReference type="Proteomes" id="UP000178873">
    <property type="component" value="Unassembled WGS sequence"/>
</dbReference>
<proteinExistence type="predicted"/>
<evidence type="ECO:0008006" key="11">
    <source>
        <dbReference type="Google" id="ProtNLM"/>
    </source>
</evidence>
<keyword evidence="4" id="KW-0133">Cell shape</keyword>
<protein>
    <recommendedName>
        <fullName evidence="11">Lipid II flippase MurJ</fullName>
    </recommendedName>
</protein>
<evidence type="ECO:0000256" key="6">
    <source>
        <dbReference type="ARBA" id="ARBA00022989"/>
    </source>
</evidence>
<comment type="subcellular location">
    <subcellularLocation>
        <location evidence="1">Cell membrane</location>
        <topology evidence="1">Multi-pass membrane protein</topology>
    </subcellularLocation>
</comment>
<evidence type="ECO:0000313" key="10">
    <source>
        <dbReference type="Proteomes" id="UP000178873"/>
    </source>
</evidence>
<evidence type="ECO:0000313" key="9">
    <source>
        <dbReference type="EMBL" id="OHA18333.1"/>
    </source>
</evidence>
<feature type="transmembrane region" description="Helical" evidence="8">
    <location>
        <begin position="170"/>
        <end position="192"/>
    </location>
</feature>
<sequence length="559" mass="61399">MVKKLFAVLGREIRGLHEAAYILAGFAILSQILALVRDKLLAFMFGAGHALDIYYAAFRIPDLIFASVGSLVSASILLPYFISRFERDTKEGKAFSNEIFSAFFALIVIVSAIVYVFAPRIIPLVIPGFAGDPALPELITSMRIMLLSPFFLGLSNLFSSLTQMNHRFLVYAASPVVYNAGIIAGVLFAYPLFGVTGLALGVAAGAFLHMAIQIPFIARARILPRFTFKIHWSDIRRIVLTSFPRTVTLSANQFASFFLVSLASLMSAGSISVFSFAFNLQSVPLTIIGASYSSAVFPTLSQLFYKGNLKEFLEKMIASARHIIFWSMPLAVLFVVLRAQIVRTVLGAGKFDWADTRLTAALLALFTISTVGQSLIVLFVRAFYAEGKTARPLLINVISAAIIVISGWGLVKAFAEFPLFKFFLEDLLKVSGQGGTSVLVLALAYTIGVGVNTILHWYVFERAYRGFTRPVLATLFHSFSASVITGYVAFLSLRFFAILFPLEKVWGIFMQGLCSGLVGIVVGVLVLILLKNRELAEVWATLHQKIWKVPVPPAEVEHI</sequence>
<gene>
    <name evidence="9" type="ORF">A2664_02635</name>
</gene>
<evidence type="ECO:0000256" key="7">
    <source>
        <dbReference type="ARBA" id="ARBA00023136"/>
    </source>
</evidence>
<feature type="transmembrane region" description="Helical" evidence="8">
    <location>
        <begin position="361"/>
        <end position="384"/>
    </location>
</feature>
<dbReference type="STRING" id="1802301.A2664_02635"/>
<dbReference type="GO" id="GO:0034204">
    <property type="term" value="P:lipid translocation"/>
    <property type="evidence" value="ECO:0007669"/>
    <property type="project" value="TreeGrafter"/>
</dbReference>
<evidence type="ECO:0000256" key="3">
    <source>
        <dbReference type="ARBA" id="ARBA00022692"/>
    </source>
</evidence>
<dbReference type="InterPro" id="IPR051050">
    <property type="entry name" value="Lipid_II_flippase_MurJ/MviN"/>
</dbReference>
<keyword evidence="3 8" id="KW-0812">Transmembrane</keyword>
<keyword evidence="2" id="KW-1003">Cell membrane</keyword>
<feature type="transmembrane region" description="Helical" evidence="8">
    <location>
        <begin position="471"/>
        <end position="496"/>
    </location>
</feature>
<organism evidence="9 10">
    <name type="scientific">Candidatus Taylorbacteria bacterium RIFCSPHIGHO2_01_FULL_46_22b</name>
    <dbReference type="NCBI Taxonomy" id="1802301"/>
    <lineage>
        <taxon>Bacteria</taxon>
        <taxon>Candidatus Tayloriibacteriota</taxon>
    </lineage>
</organism>
<keyword evidence="7 8" id="KW-0472">Membrane</keyword>
<name>A0A1G2M3E2_9BACT</name>
<dbReference type="GO" id="GO:0009252">
    <property type="term" value="P:peptidoglycan biosynthetic process"/>
    <property type="evidence" value="ECO:0007669"/>
    <property type="project" value="UniProtKB-KW"/>
</dbReference>
<feature type="transmembrane region" description="Helical" evidence="8">
    <location>
        <begin position="20"/>
        <end position="36"/>
    </location>
</feature>
<feature type="transmembrane region" description="Helical" evidence="8">
    <location>
        <begin position="254"/>
        <end position="277"/>
    </location>
</feature>
<dbReference type="Pfam" id="PF03023">
    <property type="entry name" value="MurJ"/>
    <property type="match status" value="1"/>
</dbReference>
<evidence type="ECO:0000256" key="5">
    <source>
        <dbReference type="ARBA" id="ARBA00022984"/>
    </source>
</evidence>
<accession>A0A1G2M3E2</accession>
<keyword evidence="5" id="KW-0573">Peptidoglycan synthesis</keyword>
<dbReference type="GO" id="GO:0005886">
    <property type="term" value="C:plasma membrane"/>
    <property type="evidence" value="ECO:0007669"/>
    <property type="project" value="UniProtKB-SubCell"/>
</dbReference>
<dbReference type="PANTHER" id="PTHR47019">
    <property type="entry name" value="LIPID II FLIPPASE MURJ"/>
    <property type="match status" value="1"/>
</dbReference>
<keyword evidence="6 8" id="KW-1133">Transmembrane helix</keyword>
<evidence type="ECO:0000256" key="2">
    <source>
        <dbReference type="ARBA" id="ARBA00022475"/>
    </source>
</evidence>
<dbReference type="GO" id="GO:0008360">
    <property type="term" value="P:regulation of cell shape"/>
    <property type="evidence" value="ECO:0007669"/>
    <property type="project" value="UniProtKB-KW"/>
</dbReference>
<feature type="transmembrane region" description="Helical" evidence="8">
    <location>
        <begin position="138"/>
        <end position="158"/>
    </location>
</feature>
<feature type="transmembrane region" description="Helical" evidence="8">
    <location>
        <begin position="198"/>
        <end position="218"/>
    </location>
</feature>
<dbReference type="GO" id="GO:0015648">
    <property type="term" value="F:lipid-linked peptidoglycan transporter activity"/>
    <property type="evidence" value="ECO:0007669"/>
    <property type="project" value="TreeGrafter"/>
</dbReference>
<evidence type="ECO:0000256" key="1">
    <source>
        <dbReference type="ARBA" id="ARBA00004651"/>
    </source>
</evidence>
<dbReference type="PRINTS" id="PR01806">
    <property type="entry name" value="VIRFACTRMVIN"/>
</dbReference>
<feature type="transmembrane region" description="Helical" evidence="8">
    <location>
        <begin position="94"/>
        <end position="118"/>
    </location>
</feature>
<feature type="transmembrane region" description="Helical" evidence="8">
    <location>
        <begin position="323"/>
        <end position="341"/>
    </location>
</feature>
<dbReference type="EMBL" id="MHRF01000007">
    <property type="protein sequence ID" value="OHA18333.1"/>
    <property type="molecule type" value="Genomic_DNA"/>
</dbReference>
<dbReference type="InterPro" id="IPR004268">
    <property type="entry name" value="MurJ"/>
</dbReference>
<dbReference type="AlphaFoldDB" id="A0A1G2M3E2"/>
<comment type="caution">
    <text evidence="9">The sequence shown here is derived from an EMBL/GenBank/DDBJ whole genome shotgun (WGS) entry which is preliminary data.</text>
</comment>
<feature type="transmembrane region" description="Helical" evidence="8">
    <location>
        <begin position="63"/>
        <end position="82"/>
    </location>
</feature>
<feature type="transmembrane region" description="Helical" evidence="8">
    <location>
        <begin position="283"/>
        <end position="303"/>
    </location>
</feature>
<evidence type="ECO:0000256" key="4">
    <source>
        <dbReference type="ARBA" id="ARBA00022960"/>
    </source>
</evidence>